<dbReference type="EMBL" id="CP002628">
    <property type="protein sequence ID" value="AEB06824.1"/>
    <property type="molecule type" value="Genomic_DNA"/>
</dbReference>
<dbReference type="SUPFAM" id="SSF111038">
    <property type="entry name" value="YjbQ-like"/>
    <property type="match status" value="1"/>
</dbReference>
<dbReference type="PIRSF" id="PIRSF004681">
    <property type="entry name" value="UCP004681"/>
    <property type="match status" value="1"/>
</dbReference>
<dbReference type="InterPro" id="IPR001602">
    <property type="entry name" value="UPF0047_YjbQ-like"/>
</dbReference>
<evidence type="ECO:0008006" key="4">
    <source>
        <dbReference type="Google" id="ProtNLM"/>
    </source>
</evidence>
<keyword evidence="3" id="KW-1185">Reference proteome</keyword>
<organism evidence="2 3">
    <name type="scientific">Coriobacterium glomerans (strain ATCC 49209 / DSM 20642 / JCM 10262 / PW2)</name>
    <dbReference type="NCBI Taxonomy" id="700015"/>
    <lineage>
        <taxon>Bacteria</taxon>
        <taxon>Bacillati</taxon>
        <taxon>Actinomycetota</taxon>
        <taxon>Coriobacteriia</taxon>
        <taxon>Coriobacteriales</taxon>
        <taxon>Coriobacteriaceae</taxon>
        <taxon>Coriobacterium</taxon>
    </lineage>
</organism>
<dbReference type="PANTHER" id="PTHR30615:SF8">
    <property type="entry name" value="UPF0047 PROTEIN C4A8.02C"/>
    <property type="match status" value="1"/>
</dbReference>
<accession>F2N7K8</accession>
<dbReference type="NCBIfam" id="TIGR00149">
    <property type="entry name" value="TIGR00149_YjbQ"/>
    <property type="match status" value="1"/>
</dbReference>
<sequence length="142" mass="15174">MVEFKTLSYLSTKPTQFIDITGDIHDAVEASGIDKGLVAIILAHTTCGIVVNEGLSCVELDLSAALDRIAPAEEIYAHAHFLPSYGATGNNSCGHIKSMITGNSCLFPVMDGRVICGSAQNIYLAEFDGPQKRNVFVEIIGE</sequence>
<name>F2N7K8_CORGP</name>
<dbReference type="Gene3D" id="2.60.120.460">
    <property type="entry name" value="YjbQ-like"/>
    <property type="match status" value="1"/>
</dbReference>
<dbReference type="HOGENOM" id="CLU_096980_1_1_11"/>
<protein>
    <recommendedName>
        <fullName evidence="4">Secondary thiamine-phosphate synthase enzyme</fullName>
    </recommendedName>
</protein>
<evidence type="ECO:0000313" key="2">
    <source>
        <dbReference type="EMBL" id="AEB06824.1"/>
    </source>
</evidence>
<dbReference type="RefSeq" id="WP_013708567.1">
    <property type="nucleotide sequence ID" value="NC_015389.1"/>
</dbReference>
<dbReference type="OrthoDB" id="9801725at2"/>
<dbReference type="Pfam" id="PF01894">
    <property type="entry name" value="YjbQ"/>
    <property type="match status" value="1"/>
</dbReference>
<evidence type="ECO:0000313" key="3">
    <source>
        <dbReference type="Proteomes" id="UP000006851"/>
    </source>
</evidence>
<gene>
    <name evidence="2" type="ordered locus">Corgl_0710</name>
</gene>
<evidence type="ECO:0000256" key="1">
    <source>
        <dbReference type="ARBA" id="ARBA00005534"/>
    </source>
</evidence>
<dbReference type="InterPro" id="IPR035917">
    <property type="entry name" value="YjbQ-like_sf"/>
</dbReference>
<dbReference type="STRING" id="700015.Corgl_0710"/>
<reference evidence="3" key="1">
    <citation type="journal article" date="2013" name="Stand. Genomic Sci.">
        <title>Complete genome sequence of Coriobacterium glomerans type strain (PW2(T)) from the midgut of Pyrrhocoris apterus L. (red soldier bug).</title>
        <authorList>
            <person name="Stackebrandt E."/>
            <person name="Zeytun A."/>
            <person name="Lapidus A."/>
            <person name="Nolan M."/>
            <person name="Lucas S."/>
            <person name="Hammon N."/>
            <person name="Deshpande S."/>
            <person name="Cheng J.F."/>
            <person name="Tapia R."/>
            <person name="Goodwin L.A."/>
            <person name="Pitluck S."/>
            <person name="Liolios K."/>
            <person name="Pagani I."/>
            <person name="Ivanova N."/>
            <person name="Mavromatis K."/>
            <person name="Mikhailova N."/>
            <person name="Huntemann M."/>
            <person name="Pati A."/>
            <person name="Chen A."/>
            <person name="Palaniappan K."/>
            <person name="Chang Y.J."/>
            <person name="Land M."/>
            <person name="Hauser L."/>
            <person name="Rohde M."/>
            <person name="Pukall R."/>
            <person name="Goker M."/>
            <person name="Detter J.C."/>
            <person name="Woyke T."/>
            <person name="Bristow J."/>
            <person name="Eisen J.A."/>
            <person name="Markowitz V."/>
            <person name="Hugenholtz P."/>
            <person name="Kyrpides N.C."/>
            <person name="Klenk H.P."/>
        </authorList>
    </citation>
    <scope>NUCLEOTIDE SEQUENCE</scope>
    <source>
        <strain evidence="3">ATCC 49209 / DSM 20642 / JCM 10262 / PW2</strain>
    </source>
</reference>
<dbReference type="Proteomes" id="UP000006851">
    <property type="component" value="Chromosome"/>
</dbReference>
<proteinExistence type="inferred from homology"/>
<dbReference type="AlphaFoldDB" id="F2N7K8"/>
<dbReference type="eggNOG" id="COG0432">
    <property type="taxonomic scope" value="Bacteria"/>
</dbReference>
<comment type="similarity">
    <text evidence="1">Belongs to the UPF0047 family.</text>
</comment>
<dbReference type="PANTHER" id="PTHR30615">
    <property type="entry name" value="UNCHARACTERIZED PROTEIN YJBQ-RELATED"/>
    <property type="match status" value="1"/>
</dbReference>
<dbReference type="KEGG" id="cgo:Corgl_0710"/>